<name>A0AAD9KGW8_9ANNE</name>
<proteinExistence type="predicted"/>
<comment type="caution">
    <text evidence="4">The sequence shown here is derived from an EMBL/GenBank/DDBJ whole genome shotgun (WGS) entry which is preliminary data.</text>
</comment>
<evidence type="ECO:0000313" key="5">
    <source>
        <dbReference type="Proteomes" id="UP001208570"/>
    </source>
</evidence>
<dbReference type="InterPro" id="IPR000504">
    <property type="entry name" value="RRM_dom"/>
</dbReference>
<dbReference type="SMART" id="SM00360">
    <property type="entry name" value="RRM"/>
    <property type="match status" value="1"/>
</dbReference>
<dbReference type="InterPro" id="IPR035979">
    <property type="entry name" value="RBD_domain_sf"/>
</dbReference>
<evidence type="ECO:0000256" key="2">
    <source>
        <dbReference type="PROSITE-ProRule" id="PRU00176"/>
    </source>
</evidence>
<dbReference type="Pfam" id="PF00076">
    <property type="entry name" value="RRM_1"/>
    <property type="match status" value="1"/>
</dbReference>
<evidence type="ECO:0000256" key="1">
    <source>
        <dbReference type="ARBA" id="ARBA00022884"/>
    </source>
</evidence>
<dbReference type="Gene3D" id="3.30.70.330">
    <property type="match status" value="1"/>
</dbReference>
<accession>A0AAD9KGW8</accession>
<dbReference type="Proteomes" id="UP001208570">
    <property type="component" value="Unassembled WGS sequence"/>
</dbReference>
<dbReference type="InterPro" id="IPR050502">
    <property type="entry name" value="Euk_RNA-bind_prot"/>
</dbReference>
<organism evidence="4 5">
    <name type="scientific">Paralvinella palmiformis</name>
    <dbReference type="NCBI Taxonomy" id="53620"/>
    <lineage>
        <taxon>Eukaryota</taxon>
        <taxon>Metazoa</taxon>
        <taxon>Spiralia</taxon>
        <taxon>Lophotrochozoa</taxon>
        <taxon>Annelida</taxon>
        <taxon>Polychaeta</taxon>
        <taxon>Sedentaria</taxon>
        <taxon>Canalipalpata</taxon>
        <taxon>Terebellida</taxon>
        <taxon>Terebelliformia</taxon>
        <taxon>Alvinellidae</taxon>
        <taxon>Paralvinella</taxon>
    </lineage>
</organism>
<dbReference type="PANTHER" id="PTHR48025">
    <property type="entry name" value="OS02G0815200 PROTEIN"/>
    <property type="match status" value="1"/>
</dbReference>
<dbReference type="InterPro" id="IPR012677">
    <property type="entry name" value="Nucleotide-bd_a/b_plait_sf"/>
</dbReference>
<dbReference type="EMBL" id="JAODUP010000003">
    <property type="protein sequence ID" value="KAK2170353.1"/>
    <property type="molecule type" value="Genomic_DNA"/>
</dbReference>
<evidence type="ECO:0000259" key="3">
    <source>
        <dbReference type="PROSITE" id="PS50102"/>
    </source>
</evidence>
<reference evidence="4" key="1">
    <citation type="journal article" date="2023" name="Mol. Biol. Evol.">
        <title>Third-Generation Sequencing Reveals the Adaptive Role of the Epigenome in Three Deep-Sea Polychaetes.</title>
        <authorList>
            <person name="Perez M."/>
            <person name="Aroh O."/>
            <person name="Sun Y."/>
            <person name="Lan Y."/>
            <person name="Juniper S.K."/>
            <person name="Young C.R."/>
            <person name="Angers B."/>
            <person name="Qian P.Y."/>
        </authorList>
    </citation>
    <scope>NUCLEOTIDE SEQUENCE</scope>
    <source>
        <strain evidence="4">P08H-3</strain>
    </source>
</reference>
<keyword evidence="5" id="KW-1185">Reference proteome</keyword>
<dbReference type="PROSITE" id="PS50102">
    <property type="entry name" value="RRM"/>
    <property type="match status" value="1"/>
</dbReference>
<dbReference type="AlphaFoldDB" id="A0AAD9KGW8"/>
<dbReference type="PANTHER" id="PTHR48025:SF1">
    <property type="entry name" value="RRM DOMAIN-CONTAINING PROTEIN"/>
    <property type="match status" value="1"/>
</dbReference>
<evidence type="ECO:0000313" key="4">
    <source>
        <dbReference type="EMBL" id="KAK2170353.1"/>
    </source>
</evidence>
<dbReference type="CDD" id="cd00590">
    <property type="entry name" value="RRM_SF"/>
    <property type="match status" value="1"/>
</dbReference>
<keyword evidence="1 2" id="KW-0694">RNA-binding</keyword>
<gene>
    <name evidence="4" type="ORF">LSH36_3g17080</name>
</gene>
<sequence length="227" mass="26465">MWSDEEEDFVGDRIYWDKKEKQQETDCDSLSSEADQSDNKCNKEFTLYVSGLVSDVYEHDLQELFVQFGSITRVNVIHRNDKEFPSTTYGFVSFAHREDAVAAINKLNETDYRGHTLLVSWSKSSWRKNTVHSSKNYQNKEDKVEEDDNNLYRLINVYTYLVSKHPNDLPDLGQLLRDMQKIPNKLIGPYTENDCEVTIDLKAVHESFMESLIKEEDEPNIMKSTSN</sequence>
<protein>
    <recommendedName>
        <fullName evidence="3">RRM domain-containing protein</fullName>
    </recommendedName>
</protein>
<dbReference type="GO" id="GO:0003729">
    <property type="term" value="F:mRNA binding"/>
    <property type="evidence" value="ECO:0007669"/>
    <property type="project" value="TreeGrafter"/>
</dbReference>
<dbReference type="SUPFAM" id="SSF54928">
    <property type="entry name" value="RNA-binding domain, RBD"/>
    <property type="match status" value="1"/>
</dbReference>
<feature type="domain" description="RRM" evidence="3">
    <location>
        <begin position="45"/>
        <end position="124"/>
    </location>
</feature>
<dbReference type="GO" id="GO:0005634">
    <property type="term" value="C:nucleus"/>
    <property type="evidence" value="ECO:0007669"/>
    <property type="project" value="TreeGrafter"/>
</dbReference>